<evidence type="ECO:0000313" key="2">
    <source>
        <dbReference type="Proteomes" id="UP000054776"/>
    </source>
</evidence>
<sequence>MVINNHEMPPVFKIPRCGQPLERQAHWACCAAASVQVVIPYQILPTFSASFPACEGQTVCCDMHKVMINKHDNVQQLNGNGHMR</sequence>
<dbReference type="EMBL" id="JYDH01000035">
    <property type="protein sequence ID" value="KRY37302.1"/>
    <property type="molecule type" value="Genomic_DNA"/>
</dbReference>
<reference evidence="1 2" key="1">
    <citation type="submission" date="2015-01" db="EMBL/GenBank/DDBJ databases">
        <title>Evolution of Trichinella species and genotypes.</title>
        <authorList>
            <person name="Korhonen P.K."/>
            <person name="Edoardo P."/>
            <person name="Giuseppe L.R."/>
            <person name="Gasser R.B."/>
        </authorList>
    </citation>
    <scope>NUCLEOTIDE SEQUENCE [LARGE SCALE GENOMIC DNA]</scope>
    <source>
        <strain evidence="1">ISS3</strain>
    </source>
</reference>
<organism evidence="1 2">
    <name type="scientific">Trichinella spiralis</name>
    <name type="common">Trichina worm</name>
    <dbReference type="NCBI Taxonomy" id="6334"/>
    <lineage>
        <taxon>Eukaryota</taxon>
        <taxon>Metazoa</taxon>
        <taxon>Ecdysozoa</taxon>
        <taxon>Nematoda</taxon>
        <taxon>Enoplea</taxon>
        <taxon>Dorylaimia</taxon>
        <taxon>Trichinellida</taxon>
        <taxon>Trichinellidae</taxon>
        <taxon>Trichinella</taxon>
    </lineage>
</organism>
<name>A0A0V1BK44_TRISP</name>
<accession>A0A0V1BK44</accession>
<dbReference type="Proteomes" id="UP000054776">
    <property type="component" value="Unassembled WGS sequence"/>
</dbReference>
<protein>
    <submittedName>
        <fullName evidence="1">Uncharacterized protein</fullName>
    </submittedName>
</protein>
<gene>
    <name evidence="1" type="ORF">T01_12463</name>
</gene>
<evidence type="ECO:0000313" key="1">
    <source>
        <dbReference type="EMBL" id="KRY37302.1"/>
    </source>
</evidence>
<dbReference type="InParanoid" id="A0A0V1BK44"/>
<dbReference type="AlphaFoldDB" id="A0A0V1BK44"/>
<proteinExistence type="predicted"/>
<keyword evidence="2" id="KW-1185">Reference proteome</keyword>
<comment type="caution">
    <text evidence="1">The sequence shown here is derived from an EMBL/GenBank/DDBJ whole genome shotgun (WGS) entry which is preliminary data.</text>
</comment>